<dbReference type="SUPFAM" id="SSF52833">
    <property type="entry name" value="Thioredoxin-like"/>
    <property type="match status" value="1"/>
</dbReference>
<accession>A0A6C0HNJ3</accession>
<evidence type="ECO:0000313" key="1">
    <source>
        <dbReference type="EMBL" id="QHT82241.1"/>
    </source>
</evidence>
<name>A0A6C0HNJ3_9ZZZZ</name>
<dbReference type="Gene3D" id="3.40.30.10">
    <property type="entry name" value="Glutaredoxin"/>
    <property type="match status" value="1"/>
</dbReference>
<dbReference type="AlphaFoldDB" id="A0A6C0HNJ3"/>
<protein>
    <recommendedName>
        <fullName evidence="2">Thioredoxin domain-containing protein</fullName>
    </recommendedName>
</protein>
<reference evidence="1" key="1">
    <citation type="journal article" date="2020" name="Nature">
        <title>Giant virus diversity and host interactions through global metagenomics.</title>
        <authorList>
            <person name="Schulz F."/>
            <person name="Roux S."/>
            <person name="Paez-Espino D."/>
            <person name="Jungbluth S."/>
            <person name="Walsh D.A."/>
            <person name="Denef V.J."/>
            <person name="McMahon K.D."/>
            <person name="Konstantinidis K.T."/>
            <person name="Eloe-Fadrosh E.A."/>
            <person name="Kyrpides N.C."/>
            <person name="Woyke T."/>
        </authorList>
    </citation>
    <scope>NUCLEOTIDE SEQUENCE</scope>
    <source>
        <strain evidence="1">GVMAG-M-3300023184-161</strain>
    </source>
</reference>
<evidence type="ECO:0008006" key="2">
    <source>
        <dbReference type="Google" id="ProtNLM"/>
    </source>
</evidence>
<organism evidence="1">
    <name type="scientific">viral metagenome</name>
    <dbReference type="NCBI Taxonomy" id="1070528"/>
    <lineage>
        <taxon>unclassified sequences</taxon>
        <taxon>metagenomes</taxon>
        <taxon>organismal metagenomes</taxon>
    </lineage>
</organism>
<proteinExistence type="predicted"/>
<sequence length="189" mass="21138">MSSILYYSNYCENCKTLLQNISKIDEIKKNMHFINIDKRVKKPNGDIFVVLENSQEIILPPTVKKVPSLLLLNKNHQVISGIVDITKYLEPTTKTQNVKATNNNGEPMAYSIGSSNFITSDNFSFLDQDADSLLAKNDGGMRQQHHYATINYSGAIDTPPDSYAPDKIGAVSIEQLQTKRNSDIGVKRN</sequence>
<dbReference type="InterPro" id="IPR036249">
    <property type="entry name" value="Thioredoxin-like_sf"/>
</dbReference>
<dbReference type="EMBL" id="MN739997">
    <property type="protein sequence ID" value="QHT82241.1"/>
    <property type="molecule type" value="Genomic_DNA"/>
</dbReference>